<dbReference type="GO" id="GO:0015628">
    <property type="term" value="P:protein secretion by the type II secretion system"/>
    <property type="evidence" value="ECO:0007669"/>
    <property type="project" value="UniProtKB-UniRule"/>
</dbReference>
<keyword evidence="5 9" id="KW-0997">Cell inner membrane</keyword>
<accession>A0A4R6QJ36</accession>
<evidence type="ECO:0000256" key="8">
    <source>
        <dbReference type="ARBA" id="ARBA00023136"/>
    </source>
</evidence>
<comment type="PTM">
    <text evidence="9">Cleaved by prepilin peptidase.</text>
</comment>
<evidence type="ECO:0000256" key="7">
    <source>
        <dbReference type="ARBA" id="ARBA00022989"/>
    </source>
</evidence>
<dbReference type="Pfam" id="PF02501">
    <property type="entry name" value="T2SSI"/>
    <property type="match status" value="1"/>
</dbReference>
<evidence type="ECO:0000256" key="1">
    <source>
        <dbReference type="ARBA" id="ARBA00004377"/>
    </source>
</evidence>
<evidence type="ECO:0000256" key="3">
    <source>
        <dbReference type="ARBA" id="ARBA00022475"/>
    </source>
</evidence>
<dbReference type="InterPro" id="IPR010052">
    <property type="entry name" value="T2SS_protein-GspI"/>
</dbReference>
<evidence type="ECO:0000313" key="12">
    <source>
        <dbReference type="Proteomes" id="UP000295361"/>
    </source>
</evidence>
<evidence type="ECO:0000256" key="6">
    <source>
        <dbReference type="ARBA" id="ARBA00022692"/>
    </source>
</evidence>
<keyword evidence="12" id="KW-1185">Reference proteome</keyword>
<dbReference type="OrthoDB" id="5296572at2"/>
<comment type="similarity">
    <text evidence="2 9">Belongs to the GSP I family.</text>
</comment>
<keyword evidence="6 9" id="KW-0812">Transmembrane</keyword>
<dbReference type="AlphaFoldDB" id="A0A4R6QJ36"/>
<evidence type="ECO:0000256" key="5">
    <source>
        <dbReference type="ARBA" id="ARBA00022519"/>
    </source>
</evidence>
<dbReference type="RefSeq" id="WP_133702777.1">
    <property type="nucleotide sequence ID" value="NZ_SNXS01000006.1"/>
</dbReference>
<dbReference type="Gene3D" id="3.30.1300.30">
    <property type="entry name" value="GSPII I/J protein-like"/>
    <property type="match status" value="1"/>
</dbReference>
<comment type="caution">
    <text evidence="11">The sequence shown here is derived from an EMBL/GenBank/DDBJ whole genome shotgun (WGS) entry which is preliminary data.</text>
</comment>
<comment type="subunit">
    <text evidence="9">Type II secretion is composed of four main components: the outer membrane complex, the inner membrane complex, the cytoplasmic secretion ATPase and the periplasm-spanning pseudopilus.</text>
</comment>
<comment type="function">
    <text evidence="9">Component of the type II secretion system required for the energy-dependent secretion of extracellular factors such as proteases and toxins from the periplasm.</text>
</comment>
<reference evidence="11 12" key="1">
    <citation type="submission" date="2019-03" db="EMBL/GenBank/DDBJ databases">
        <title>Genomic Encyclopedia of Type Strains, Phase IV (KMG-IV): sequencing the most valuable type-strain genomes for metagenomic binning, comparative biology and taxonomic classification.</title>
        <authorList>
            <person name="Goeker M."/>
        </authorList>
    </citation>
    <scope>NUCLEOTIDE SEQUENCE [LARGE SCALE GENOMIC DNA]</scope>
    <source>
        <strain evidence="11 12">DSM 16998</strain>
    </source>
</reference>
<dbReference type="SUPFAM" id="SSF54523">
    <property type="entry name" value="Pili subunits"/>
    <property type="match status" value="1"/>
</dbReference>
<feature type="transmembrane region" description="Helical" evidence="9">
    <location>
        <begin position="7"/>
        <end position="28"/>
    </location>
</feature>
<dbReference type="InterPro" id="IPR003413">
    <property type="entry name" value="T2SS_GspI_C"/>
</dbReference>
<keyword evidence="7 9" id="KW-1133">Transmembrane helix</keyword>
<keyword evidence="3" id="KW-1003">Cell membrane</keyword>
<dbReference type="GO" id="GO:0005886">
    <property type="term" value="C:plasma membrane"/>
    <property type="evidence" value="ECO:0007669"/>
    <property type="project" value="UniProtKB-SubCell"/>
</dbReference>
<keyword evidence="4 9" id="KW-0488">Methylation</keyword>
<dbReference type="Proteomes" id="UP000295361">
    <property type="component" value="Unassembled WGS sequence"/>
</dbReference>
<name>A0A4R6QJ36_9BURK</name>
<dbReference type="EMBL" id="SNXS01000006">
    <property type="protein sequence ID" value="TDP62750.1"/>
    <property type="molecule type" value="Genomic_DNA"/>
</dbReference>
<dbReference type="PANTHER" id="PTHR38779">
    <property type="entry name" value="TYPE II SECRETION SYSTEM PROTEIN I-RELATED"/>
    <property type="match status" value="1"/>
</dbReference>
<keyword evidence="8 9" id="KW-0472">Membrane</keyword>
<evidence type="ECO:0000256" key="9">
    <source>
        <dbReference type="RuleBase" id="RU368030"/>
    </source>
</evidence>
<dbReference type="InParanoid" id="A0A4R6QJ36"/>
<dbReference type="Pfam" id="PF07963">
    <property type="entry name" value="N_methyl"/>
    <property type="match status" value="1"/>
</dbReference>
<organism evidence="11 12">
    <name type="scientific">Roseateles toxinivorans</name>
    <dbReference type="NCBI Taxonomy" id="270368"/>
    <lineage>
        <taxon>Bacteria</taxon>
        <taxon>Pseudomonadati</taxon>
        <taxon>Pseudomonadota</taxon>
        <taxon>Betaproteobacteria</taxon>
        <taxon>Burkholderiales</taxon>
        <taxon>Sphaerotilaceae</taxon>
        <taxon>Roseateles</taxon>
    </lineage>
</organism>
<dbReference type="InterPro" id="IPR045584">
    <property type="entry name" value="Pilin-like"/>
</dbReference>
<evidence type="ECO:0000259" key="10">
    <source>
        <dbReference type="Pfam" id="PF02501"/>
    </source>
</evidence>
<evidence type="ECO:0000256" key="2">
    <source>
        <dbReference type="ARBA" id="ARBA00008358"/>
    </source>
</evidence>
<dbReference type="NCBIfam" id="TIGR02532">
    <property type="entry name" value="IV_pilin_GFxxxE"/>
    <property type="match status" value="1"/>
</dbReference>
<gene>
    <name evidence="11" type="ORF">DES47_10645</name>
</gene>
<dbReference type="NCBIfam" id="TIGR01707">
    <property type="entry name" value="gspI"/>
    <property type="match status" value="1"/>
</dbReference>
<protein>
    <recommendedName>
        <fullName evidence="9">Type II secretion system protein I</fullName>
        <shortName evidence="9">T2SS minor pseudopilin I</shortName>
    </recommendedName>
</protein>
<dbReference type="PANTHER" id="PTHR38779:SF2">
    <property type="entry name" value="TYPE II SECRETION SYSTEM PROTEIN I-RELATED"/>
    <property type="match status" value="1"/>
</dbReference>
<comment type="subcellular location">
    <subcellularLocation>
        <location evidence="1 9">Cell inner membrane</location>
        <topology evidence="1 9">Single-pass membrane protein</topology>
    </subcellularLocation>
</comment>
<dbReference type="InterPro" id="IPR012902">
    <property type="entry name" value="N_methyl_site"/>
</dbReference>
<proteinExistence type="inferred from homology"/>
<dbReference type="GO" id="GO:0015627">
    <property type="term" value="C:type II protein secretion system complex"/>
    <property type="evidence" value="ECO:0007669"/>
    <property type="project" value="UniProtKB-UniRule"/>
</dbReference>
<sequence length="127" mass="13775">MRIHARGFTLIEVLVALTIVAITLGAGIKAAGALTGNAERLAAVSLAQWCADNQLTELKLQRSDQLPGVGDTDFTCEQLGRSFKARLVIRPTPNPNFRRADAIVFDPDNEAAERALVTLSTVLARYR</sequence>
<feature type="domain" description="Type II secretion system protein GspI C-terminal" evidence="10">
    <location>
        <begin position="42"/>
        <end position="123"/>
    </location>
</feature>
<evidence type="ECO:0000256" key="4">
    <source>
        <dbReference type="ARBA" id="ARBA00022481"/>
    </source>
</evidence>
<evidence type="ECO:0000313" key="11">
    <source>
        <dbReference type="EMBL" id="TDP62750.1"/>
    </source>
</evidence>